<protein>
    <submittedName>
        <fullName evidence="2">Hypothetical_protein</fullName>
    </submittedName>
</protein>
<sequence>MLGDSSVLLIPTFKLQTVPSKTRPSTRTHRLADLLEHYKQDQLFYCPFARFLTSPQQLRFMLVGQLDSLTILHLLYFRIVQQAIAQQLEQVRMPVDLQELSARITTHAPQKQSPLRQAQQKLQAQLTLELLLDTNTQHTQQRTQFQREITM</sequence>
<dbReference type="Proteomes" id="UP001642409">
    <property type="component" value="Unassembled WGS sequence"/>
</dbReference>
<evidence type="ECO:0000313" key="3">
    <source>
        <dbReference type="Proteomes" id="UP001642409"/>
    </source>
</evidence>
<gene>
    <name evidence="1" type="ORF">HINF_LOCUS22486</name>
    <name evidence="2" type="ORF">HINF_LOCUS27100</name>
</gene>
<reference evidence="1" key="1">
    <citation type="submission" date="2023-06" db="EMBL/GenBank/DDBJ databases">
        <authorList>
            <person name="Kurt Z."/>
        </authorList>
    </citation>
    <scope>NUCLEOTIDE SEQUENCE</scope>
</reference>
<name>A0AA86TZW7_9EUKA</name>
<keyword evidence="3" id="KW-1185">Reference proteome</keyword>
<dbReference type="EMBL" id="CAXDID020000084">
    <property type="protein sequence ID" value="CAL6019761.1"/>
    <property type="molecule type" value="Genomic_DNA"/>
</dbReference>
<organism evidence="1">
    <name type="scientific">Hexamita inflata</name>
    <dbReference type="NCBI Taxonomy" id="28002"/>
    <lineage>
        <taxon>Eukaryota</taxon>
        <taxon>Metamonada</taxon>
        <taxon>Diplomonadida</taxon>
        <taxon>Hexamitidae</taxon>
        <taxon>Hexamitinae</taxon>
        <taxon>Hexamita</taxon>
    </lineage>
</organism>
<accession>A0AA86TZW7</accession>
<dbReference type="EMBL" id="CATOUU010000590">
    <property type="protein sequence ID" value="CAI9934841.1"/>
    <property type="molecule type" value="Genomic_DNA"/>
</dbReference>
<reference evidence="2 3" key="2">
    <citation type="submission" date="2024-07" db="EMBL/GenBank/DDBJ databases">
        <authorList>
            <person name="Akdeniz Z."/>
        </authorList>
    </citation>
    <scope>NUCLEOTIDE SEQUENCE [LARGE SCALE GENOMIC DNA]</scope>
</reference>
<proteinExistence type="predicted"/>
<comment type="caution">
    <text evidence="1">The sequence shown here is derived from an EMBL/GenBank/DDBJ whole genome shotgun (WGS) entry which is preliminary data.</text>
</comment>
<evidence type="ECO:0000313" key="1">
    <source>
        <dbReference type="EMBL" id="CAI9934841.1"/>
    </source>
</evidence>
<dbReference type="AlphaFoldDB" id="A0AA86TZW7"/>
<evidence type="ECO:0000313" key="2">
    <source>
        <dbReference type="EMBL" id="CAL6019761.1"/>
    </source>
</evidence>